<evidence type="ECO:0000256" key="8">
    <source>
        <dbReference type="ARBA" id="ARBA00024799"/>
    </source>
</evidence>
<evidence type="ECO:0000256" key="4">
    <source>
        <dbReference type="ARBA" id="ARBA00022598"/>
    </source>
</evidence>
<dbReference type="GO" id="GO:0005524">
    <property type="term" value="F:ATP binding"/>
    <property type="evidence" value="ECO:0007669"/>
    <property type="project" value="UniProtKB-KW"/>
</dbReference>
<dbReference type="HAMAP" id="MF_00121">
    <property type="entry name" value="GatB"/>
    <property type="match status" value="1"/>
</dbReference>
<evidence type="ECO:0000313" key="13">
    <source>
        <dbReference type="EMBL" id="SDD61244.1"/>
    </source>
</evidence>
<dbReference type="PANTHER" id="PTHR11659:SF0">
    <property type="entry name" value="GLUTAMYL-TRNA(GLN) AMIDOTRANSFERASE SUBUNIT B, MITOCHONDRIAL"/>
    <property type="match status" value="1"/>
</dbReference>
<sequence length="502" mass="54438">MSHAADVDLVDYDEALARFDPVIGIEVHVELGTLTKMFCAAEVEFGGAPNTQVTPVSLGLPGALPVVNGKAVEFAIKIGLALNCQIATSCRFARKNYFYPDVPKNFQTSQYDEPIAFDGYLDVELDDGEIFRVQIERAHMEEDAGKNTHVGGSGGRIHGADYSLVDYNRAGIPLVEVVTRPIEGAGTRAPEVARAYVQTLRDIFRALEVSEARMERGNVRADVNLSLRATPESPLGTRTETKNVNSFRSIERAVRYEVSRQAAVLDAGGTVIQETRHWHEDTSTTTSGRVKSDAEDYRYFPEPDLVPVEPSRAWVEEIRATLPEMPADRRRRLQGDWGFSDPEMRDVVNAGAVELIETTIAAGSSPAAARKWWMGELARAAKTSEVELADLPVTPEQIGQLQGLVDSGRINDKMARGVLEGVLAGEGSPEEIVVARGLEVVSDDGPLLEAIDSVLAAQPDIAEKIRSGNLGPIGAVIGAVMKATRGQADAGRVRELVIERIG</sequence>
<evidence type="ECO:0000256" key="1">
    <source>
        <dbReference type="ARBA" id="ARBA00005306"/>
    </source>
</evidence>
<dbReference type="InterPro" id="IPR018027">
    <property type="entry name" value="Asn/Gln_amidotransferase"/>
</dbReference>
<keyword evidence="7 11" id="KW-0648">Protein biosynthesis</keyword>
<dbReference type="RefSeq" id="WP_093185969.1">
    <property type="nucleotide sequence ID" value="NZ_FMYH01000009.1"/>
</dbReference>
<comment type="similarity">
    <text evidence="1 11">Belongs to the GatB/GatE family. GatB subfamily.</text>
</comment>
<dbReference type="InterPro" id="IPR017959">
    <property type="entry name" value="Asn/Gln-tRNA_amidoTrfase_suB/E"/>
</dbReference>
<evidence type="ECO:0000256" key="5">
    <source>
        <dbReference type="ARBA" id="ARBA00022741"/>
    </source>
</evidence>
<evidence type="ECO:0000256" key="10">
    <source>
        <dbReference type="ARBA" id="ARBA00047913"/>
    </source>
</evidence>
<gene>
    <name evidence="11" type="primary">gatB</name>
    <name evidence="13" type="ORF">SAMN05216410_3569</name>
</gene>
<evidence type="ECO:0000256" key="7">
    <source>
        <dbReference type="ARBA" id="ARBA00022917"/>
    </source>
</evidence>
<dbReference type="SMART" id="SM00845">
    <property type="entry name" value="GatB_Yqey"/>
    <property type="match status" value="1"/>
</dbReference>
<keyword evidence="5 11" id="KW-0547">Nucleotide-binding</keyword>
<evidence type="ECO:0000256" key="9">
    <source>
        <dbReference type="ARBA" id="ARBA00047380"/>
    </source>
</evidence>
<dbReference type="OrthoDB" id="9804078at2"/>
<dbReference type="SUPFAM" id="SSF55931">
    <property type="entry name" value="Glutamine synthetase/guanido kinase"/>
    <property type="match status" value="1"/>
</dbReference>
<comment type="function">
    <text evidence="8 11">Allows the formation of correctly charged Asn-tRNA(Asn) or Gln-tRNA(Gln) through the transamidation of misacylated Asp-tRNA(Asn) or Glu-tRNA(Gln) in organisms which lack either or both of asparaginyl-tRNA or glutaminyl-tRNA synthetases. The reaction takes place in the presence of glutamine and ATP through an activated phospho-Asp-tRNA(Asn) or phospho-Glu-tRNA(Gln).</text>
</comment>
<dbReference type="GO" id="GO:0050566">
    <property type="term" value="F:asparaginyl-tRNA synthase (glutamine-hydrolyzing) activity"/>
    <property type="evidence" value="ECO:0007669"/>
    <property type="project" value="RHEA"/>
</dbReference>
<dbReference type="EC" id="6.3.5.-" evidence="11"/>
<reference evidence="13 14" key="1">
    <citation type="submission" date="2016-09" db="EMBL/GenBank/DDBJ databases">
        <authorList>
            <person name="Capua I."/>
            <person name="De Benedictis P."/>
            <person name="Joannis T."/>
            <person name="Lombin L.H."/>
            <person name="Cattoli G."/>
        </authorList>
    </citation>
    <scope>NUCLEOTIDE SEQUENCE [LARGE SCALE GENOMIC DNA]</scope>
    <source>
        <strain evidence="13 14">ISLP-3</strain>
    </source>
</reference>
<evidence type="ECO:0000256" key="2">
    <source>
        <dbReference type="ARBA" id="ARBA00011123"/>
    </source>
</evidence>
<evidence type="ECO:0000256" key="6">
    <source>
        <dbReference type="ARBA" id="ARBA00022840"/>
    </source>
</evidence>
<dbReference type="NCBIfam" id="TIGR00133">
    <property type="entry name" value="gatB"/>
    <property type="match status" value="1"/>
</dbReference>
<evidence type="ECO:0000256" key="11">
    <source>
        <dbReference type="HAMAP-Rule" id="MF_00121"/>
    </source>
</evidence>
<dbReference type="Gene3D" id="1.10.10.410">
    <property type="match status" value="1"/>
</dbReference>
<keyword evidence="14" id="KW-1185">Reference proteome</keyword>
<evidence type="ECO:0000313" key="14">
    <source>
        <dbReference type="Proteomes" id="UP000199039"/>
    </source>
</evidence>
<dbReference type="EMBL" id="FMYH01000009">
    <property type="protein sequence ID" value="SDD61244.1"/>
    <property type="molecule type" value="Genomic_DNA"/>
</dbReference>
<proteinExistence type="inferred from homology"/>
<evidence type="ECO:0000259" key="12">
    <source>
        <dbReference type="SMART" id="SM00845"/>
    </source>
</evidence>
<dbReference type="GO" id="GO:0006412">
    <property type="term" value="P:translation"/>
    <property type="evidence" value="ECO:0007669"/>
    <property type="project" value="UniProtKB-UniRule"/>
</dbReference>
<dbReference type="STRING" id="1814289.SAMN05216410_3569"/>
<dbReference type="InterPro" id="IPR006075">
    <property type="entry name" value="Asn/Gln-tRNA_Trfase_suB/E_cat"/>
</dbReference>
<dbReference type="PROSITE" id="PS01234">
    <property type="entry name" value="GATB"/>
    <property type="match status" value="1"/>
</dbReference>
<dbReference type="Pfam" id="PF02637">
    <property type="entry name" value="GatB_Yqey"/>
    <property type="match status" value="1"/>
</dbReference>
<keyword evidence="13" id="KW-0808">Transferase</keyword>
<protein>
    <recommendedName>
        <fullName evidence="3 11">Aspartyl/glutamyl-tRNA(Asn/Gln) amidotransferase subunit B</fullName>
        <shortName evidence="11">Asp/Glu-ADT subunit B</shortName>
        <ecNumber evidence="11">6.3.5.-</ecNumber>
    </recommendedName>
</protein>
<dbReference type="InterPro" id="IPR014746">
    <property type="entry name" value="Gln_synth/guanido_kin_cat_dom"/>
</dbReference>
<dbReference type="InterPro" id="IPR017958">
    <property type="entry name" value="Gln-tRNA_amidoTrfase_suB_CS"/>
</dbReference>
<dbReference type="AlphaFoldDB" id="A0A1G6W5Y6"/>
<dbReference type="PANTHER" id="PTHR11659">
    <property type="entry name" value="GLUTAMYL-TRNA GLN AMIDOTRANSFERASE SUBUNIT B MITOCHONDRIAL AND PROKARYOTIC PET112-RELATED"/>
    <property type="match status" value="1"/>
</dbReference>
<dbReference type="NCBIfam" id="NF004012">
    <property type="entry name" value="PRK05477.1-2"/>
    <property type="match status" value="1"/>
</dbReference>
<dbReference type="GO" id="GO:0070681">
    <property type="term" value="P:glutaminyl-tRNAGln biosynthesis via transamidation"/>
    <property type="evidence" value="ECO:0007669"/>
    <property type="project" value="TreeGrafter"/>
</dbReference>
<accession>A0A1G6W5Y6</accession>
<dbReference type="GO" id="GO:0050567">
    <property type="term" value="F:glutaminyl-tRNA synthase (glutamine-hydrolyzing) activity"/>
    <property type="evidence" value="ECO:0007669"/>
    <property type="project" value="UniProtKB-UniRule"/>
</dbReference>
<comment type="catalytic activity">
    <reaction evidence="10 11">
        <text>L-glutamyl-tRNA(Gln) + L-glutamine + ATP + H2O = L-glutaminyl-tRNA(Gln) + L-glutamate + ADP + phosphate + H(+)</text>
        <dbReference type="Rhea" id="RHEA:17521"/>
        <dbReference type="Rhea" id="RHEA-COMP:9681"/>
        <dbReference type="Rhea" id="RHEA-COMP:9684"/>
        <dbReference type="ChEBI" id="CHEBI:15377"/>
        <dbReference type="ChEBI" id="CHEBI:15378"/>
        <dbReference type="ChEBI" id="CHEBI:29985"/>
        <dbReference type="ChEBI" id="CHEBI:30616"/>
        <dbReference type="ChEBI" id="CHEBI:43474"/>
        <dbReference type="ChEBI" id="CHEBI:58359"/>
        <dbReference type="ChEBI" id="CHEBI:78520"/>
        <dbReference type="ChEBI" id="CHEBI:78521"/>
        <dbReference type="ChEBI" id="CHEBI:456216"/>
    </reaction>
</comment>
<feature type="domain" description="Asn/Gln amidotransferase" evidence="12">
    <location>
        <begin position="354"/>
        <end position="501"/>
    </location>
</feature>
<dbReference type="SUPFAM" id="SSF89095">
    <property type="entry name" value="GatB/YqeY motif"/>
    <property type="match status" value="1"/>
</dbReference>
<dbReference type="InterPro" id="IPR004413">
    <property type="entry name" value="GatB"/>
</dbReference>
<comment type="catalytic activity">
    <reaction evidence="9 11">
        <text>L-aspartyl-tRNA(Asn) + L-glutamine + ATP + H2O = L-asparaginyl-tRNA(Asn) + L-glutamate + ADP + phosphate + 2 H(+)</text>
        <dbReference type="Rhea" id="RHEA:14513"/>
        <dbReference type="Rhea" id="RHEA-COMP:9674"/>
        <dbReference type="Rhea" id="RHEA-COMP:9677"/>
        <dbReference type="ChEBI" id="CHEBI:15377"/>
        <dbReference type="ChEBI" id="CHEBI:15378"/>
        <dbReference type="ChEBI" id="CHEBI:29985"/>
        <dbReference type="ChEBI" id="CHEBI:30616"/>
        <dbReference type="ChEBI" id="CHEBI:43474"/>
        <dbReference type="ChEBI" id="CHEBI:58359"/>
        <dbReference type="ChEBI" id="CHEBI:78515"/>
        <dbReference type="ChEBI" id="CHEBI:78516"/>
        <dbReference type="ChEBI" id="CHEBI:456216"/>
    </reaction>
</comment>
<organism evidence="13 14">
    <name type="scientific">Sanguibacter gelidistatuariae</name>
    <dbReference type="NCBI Taxonomy" id="1814289"/>
    <lineage>
        <taxon>Bacteria</taxon>
        <taxon>Bacillati</taxon>
        <taxon>Actinomycetota</taxon>
        <taxon>Actinomycetes</taxon>
        <taxon>Micrococcales</taxon>
        <taxon>Sanguibacteraceae</taxon>
        <taxon>Sanguibacter</taxon>
    </lineage>
</organism>
<dbReference type="Proteomes" id="UP000199039">
    <property type="component" value="Unassembled WGS sequence"/>
</dbReference>
<name>A0A1G6W5Y6_9MICO</name>
<dbReference type="InterPro" id="IPR023168">
    <property type="entry name" value="GatB_Yqey_C_2"/>
</dbReference>
<evidence type="ECO:0000256" key="3">
    <source>
        <dbReference type="ARBA" id="ARBA00016923"/>
    </source>
</evidence>
<keyword evidence="4 11" id="KW-0436">Ligase</keyword>
<dbReference type="InterPro" id="IPR003789">
    <property type="entry name" value="Asn/Gln_tRNA_amidoTrase-B-like"/>
</dbReference>
<dbReference type="Pfam" id="PF02934">
    <property type="entry name" value="GatB_N"/>
    <property type="match status" value="1"/>
</dbReference>
<keyword evidence="6 11" id="KW-0067">ATP-binding</keyword>
<dbReference type="GO" id="GO:0016740">
    <property type="term" value="F:transferase activity"/>
    <property type="evidence" value="ECO:0007669"/>
    <property type="project" value="UniProtKB-KW"/>
</dbReference>
<dbReference type="NCBIfam" id="NF004014">
    <property type="entry name" value="PRK05477.1-4"/>
    <property type="match status" value="1"/>
</dbReference>
<comment type="subunit">
    <text evidence="2 11">Heterotrimer of A, B and C subunits.</text>
</comment>
<dbReference type="NCBIfam" id="NF004013">
    <property type="entry name" value="PRK05477.1-3"/>
    <property type="match status" value="1"/>
</dbReference>